<evidence type="ECO:0000256" key="1">
    <source>
        <dbReference type="SAM" id="MobiDB-lite"/>
    </source>
</evidence>
<accession>A0AAD9UYB2</accession>
<evidence type="ECO:0000313" key="2">
    <source>
        <dbReference type="EMBL" id="KAK2554448.1"/>
    </source>
</evidence>
<gene>
    <name evidence="2" type="ORF">P5673_024164</name>
</gene>
<organism evidence="2 3">
    <name type="scientific">Acropora cervicornis</name>
    <name type="common">Staghorn coral</name>
    <dbReference type="NCBI Taxonomy" id="6130"/>
    <lineage>
        <taxon>Eukaryota</taxon>
        <taxon>Metazoa</taxon>
        <taxon>Cnidaria</taxon>
        <taxon>Anthozoa</taxon>
        <taxon>Hexacorallia</taxon>
        <taxon>Scleractinia</taxon>
        <taxon>Astrocoeniina</taxon>
        <taxon>Acroporidae</taxon>
        <taxon>Acropora</taxon>
    </lineage>
</organism>
<protein>
    <submittedName>
        <fullName evidence="2">Uncharacterized protein</fullName>
    </submittedName>
</protein>
<name>A0AAD9UYB2_ACRCE</name>
<dbReference type="Proteomes" id="UP001249851">
    <property type="component" value="Unassembled WGS sequence"/>
</dbReference>
<feature type="region of interest" description="Disordered" evidence="1">
    <location>
        <begin position="119"/>
        <end position="147"/>
    </location>
</feature>
<dbReference type="AlphaFoldDB" id="A0AAD9UYB2"/>
<proteinExistence type="predicted"/>
<dbReference type="EMBL" id="JARQWQ010000070">
    <property type="protein sequence ID" value="KAK2554448.1"/>
    <property type="molecule type" value="Genomic_DNA"/>
</dbReference>
<keyword evidence="3" id="KW-1185">Reference proteome</keyword>
<reference evidence="2" key="1">
    <citation type="journal article" date="2023" name="G3 (Bethesda)">
        <title>Whole genome assembly and annotation of the endangered Caribbean coral Acropora cervicornis.</title>
        <authorList>
            <person name="Selwyn J.D."/>
            <person name="Vollmer S.V."/>
        </authorList>
    </citation>
    <scope>NUCLEOTIDE SEQUENCE</scope>
    <source>
        <strain evidence="2">K2</strain>
    </source>
</reference>
<evidence type="ECO:0000313" key="3">
    <source>
        <dbReference type="Proteomes" id="UP001249851"/>
    </source>
</evidence>
<reference evidence="2" key="2">
    <citation type="journal article" date="2023" name="Science">
        <title>Genomic signatures of disease resistance in endangered staghorn corals.</title>
        <authorList>
            <person name="Vollmer S.V."/>
            <person name="Selwyn J.D."/>
            <person name="Despard B.A."/>
            <person name="Roesel C.L."/>
        </authorList>
    </citation>
    <scope>NUCLEOTIDE SEQUENCE</scope>
    <source>
        <strain evidence="2">K2</strain>
    </source>
</reference>
<comment type="caution">
    <text evidence="2">The sequence shown here is derived from an EMBL/GenBank/DDBJ whole genome shotgun (WGS) entry which is preliminary data.</text>
</comment>
<sequence>MRQRLGIHEDSLTMFGVHNEEPLTMSELSVGKRYDFDLKYGQKTASVITQDLMAIDRSMMQRPKRDRRRFKKKKKYPKFRFAPSLEVIQEHELFETKGEHVMFQTEKDLAAIHEERALRCGPSPSETKDDGRRYRYKRRARSLRVKK</sequence>
<feature type="compositionally biased region" description="Basic residues" evidence="1">
    <location>
        <begin position="134"/>
        <end position="147"/>
    </location>
</feature>